<accession>A0A4Z2CIL3</accession>
<dbReference type="EMBL" id="SWLE01000001">
    <property type="protein sequence ID" value="TNN04083.1"/>
    <property type="molecule type" value="Genomic_DNA"/>
</dbReference>
<proteinExistence type="inferred from homology"/>
<dbReference type="AlphaFoldDB" id="A0A4Z2CIL3"/>
<evidence type="ECO:0000313" key="3">
    <source>
        <dbReference type="Proteomes" id="UP000516260"/>
    </source>
</evidence>
<dbReference type="GO" id="GO:0045721">
    <property type="term" value="P:negative regulation of gluconeogenesis"/>
    <property type="evidence" value="ECO:0007669"/>
    <property type="project" value="TreeGrafter"/>
</dbReference>
<comment type="similarity">
    <text evidence="1">Belongs to the GID4/VID24 family.</text>
</comment>
<dbReference type="Pfam" id="PF09783">
    <property type="entry name" value="Vac_ImportDeg"/>
    <property type="match status" value="1"/>
</dbReference>
<reference evidence="2 3" key="1">
    <citation type="submission" date="2019-04" db="EMBL/GenBank/DDBJ databases">
        <title>The sequence and de novo assembly of Takifugu bimaculatus genome using PacBio and Hi-C technologies.</title>
        <authorList>
            <person name="Xu P."/>
            <person name="Liu B."/>
            <person name="Zhou Z."/>
        </authorList>
    </citation>
    <scope>NUCLEOTIDE SEQUENCE [LARGE SCALE GENOMIC DNA]</scope>
    <source>
        <strain evidence="2">TB-2018</strain>
        <tissue evidence="2">Muscle</tissue>
    </source>
</reference>
<evidence type="ECO:0000256" key="1">
    <source>
        <dbReference type="ARBA" id="ARBA00061469"/>
    </source>
</evidence>
<comment type="caution">
    <text evidence="2">The sequence shown here is derived from an EMBL/GenBank/DDBJ whole genome shotgun (WGS) entry which is preliminary data.</text>
</comment>
<organism evidence="2 3">
    <name type="scientific">Takifugu bimaculatus</name>
    <dbReference type="NCBI Taxonomy" id="433685"/>
    <lineage>
        <taxon>Eukaryota</taxon>
        <taxon>Metazoa</taxon>
        <taxon>Chordata</taxon>
        <taxon>Craniata</taxon>
        <taxon>Vertebrata</taxon>
        <taxon>Euteleostomi</taxon>
        <taxon>Actinopterygii</taxon>
        <taxon>Neopterygii</taxon>
        <taxon>Teleostei</taxon>
        <taxon>Neoteleostei</taxon>
        <taxon>Acanthomorphata</taxon>
        <taxon>Eupercaria</taxon>
        <taxon>Tetraodontiformes</taxon>
        <taxon>Tetradontoidea</taxon>
        <taxon>Tetraodontidae</taxon>
        <taxon>Takifugu</taxon>
    </lineage>
</organism>
<sequence>MPVPAGYLSGSTAAAFGSSASLIPPPPINTQQPGVVTSLLYSGSKFRGYQKSKGNSYDVEVVLQHVTMEDSYLCGYLKIKGLTEEYPTLTTFFAGEIISRKRPFLTRKWDADEDVDRKHWGKFQAFYQYAKTFNSDDFDYEELKNSDYIFMRWKEQFLVPDHTIKDISGASFAGFYYICFQKSTATIEGYYYHRSSEWYQSLNLTHVPEHSAAIYEFRTSLHFSVKTYAKVKGQTDYFINITGNILPTQRTGDKPTAVPDPALARLHIYICHRRPIPWPGGDFPSYRVSNDLVLKDNVNYERLLSLGGYRSPSSLKTATLQNWNVQLQKYEPETSKTKAHPTFEVTPAPTQTQMCTYTVRTSLLRDTCVNTALRTIPDKRYCHQMTRMKLWHVQRCIYGQPMKNNDIGKEYNIGEEYGNAELMLSDGFQPA</sequence>
<dbReference type="PANTHER" id="PTHR14534">
    <property type="entry name" value="VACUOLAR IMPORT AND DEGRADATION PROTEIN 24"/>
    <property type="match status" value="1"/>
</dbReference>
<evidence type="ECO:0008006" key="4">
    <source>
        <dbReference type="Google" id="ProtNLM"/>
    </source>
</evidence>
<dbReference type="GO" id="GO:0006623">
    <property type="term" value="P:protein targeting to vacuole"/>
    <property type="evidence" value="ECO:0007669"/>
    <property type="project" value="TreeGrafter"/>
</dbReference>
<dbReference type="GO" id="GO:0007039">
    <property type="term" value="P:protein catabolic process in the vacuole"/>
    <property type="evidence" value="ECO:0007669"/>
    <property type="project" value="TreeGrafter"/>
</dbReference>
<dbReference type="GO" id="GO:0043161">
    <property type="term" value="P:proteasome-mediated ubiquitin-dependent protein catabolic process"/>
    <property type="evidence" value="ECO:0007669"/>
    <property type="project" value="TreeGrafter"/>
</dbReference>
<dbReference type="GO" id="GO:0034657">
    <property type="term" value="C:GID complex"/>
    <property type="evidence" value="ECO:0007669"/>
    <property type="project" value="TreeGrafter"/>
</dbReference>
<protein>
    <recommendedName>
        <fullName evidence="4">Glucose-induced degradation protein 4 homolog</fullName>
    </recommendedName>
</protein>
<dbReference type="PANTHER" id="PTHR14534:SF3">
    <property type="entry name" value="GID COMPLEX SUBUNIT 4 HOMOLOG"/>
    <property type="match status" value="1"/>
</dbReference>
<gene>
    <name evidence="2" type="ORF">fugu_001112</name>
</gene>
<dbReference type="InterPro" id="IPR018618">
    <property type="entry name" value="GID4/10-like"/>
</dbReference>
<dbReference type="Proteomes" id="UP000516260">
    <property type="component" value="Chromosome 1"/>
</dbReference>
<keyword evidence="3" id="KW-1185">Reference proteome</keyword>
<dbReference type="GO" id="GO:0005773">
    <property type="term" value="C:vacuole"/>
    <property type="evidence" value="ECO:0007669"/>
    <property type="project" value="GOC"/>
</dbReference>
<evidence type="ECO:0000313" key="2">
    <source>
        <dbReference type="EMBL" id="TNN04083.1"/>
    </source>
</evidence>
<name>A0A4Z2CIL3_9TELE</name>